<evidence type="ECO:0000256" key="6">
    <source>
        <dbReference type="SAM" id="Phobius"/>
    </source>
</evidence>
<dbReference type="EMBL" id="CAACVG010002094">
    <property type="protein sequence ID" value="VEN36046.1"/>
    <property type="molecule type" value="Genomic_DNA"/>
</dbReference>
<feature type="transmembrane region" description="Helical" evidence="6">
    <location>
        <begin position="257"/>
        <end position="277"/>
    </location>
</feature>
<sequence>MSEKDSGSQLPKTSSSSSRRVDRSEDLPSTSGIKAEFSIKITIAPEDNKSLQSLDDLENMLRQKSEAEDEGSFVTVPSFTKEIATSVEPGMIQIGTKRHQSVAAVPVVVENVPPPPYYSSPQSRMENNTSSAGPQTAPVGGSPPPYTPYVAPRINSFNNVKMRNQYILKVFLILAVQLLITVGFIALIIFDNRKRKFMLKNEFLYYMALIATLGVYIFLVCCPQVRRTTPINFICLGFLTFGASYVGAYISCFFDTYTVMIALGSTAGICCIITLLAIQKKVDVTGWGFYLGIAGVIVLIYGIVVLILTFYVKLPILFLIYAGVFCLLFCLYLLYDMQKILGGRRIQLLPNEYILGAITLYTDIVVIFLNLFCIIGHRRFY</sequence>
<evidence type="ECO:0000256" key="3">
    <source>
        <dbReference type="ARBA" id="ARBA00022989"/>
    </source>
</evidence>
<feature type="transmembrane region" description="Helical" evidence="6">
    <location>
        <begin position="166"/>
        <end position="191"/>
    </location>
</feature>
<evidence type="ECO:0000313" key="7">
    <source>
        <dbReference type="EMBL" id="VEN36046.1"/>
    </source>
</evidence>
<reference evidence="7 8" key="1">
    <citation type="submission" date="2019-01" db="EMBL/GenBank/DDBJ databases">
        <authorList>
            <person name="Sayadi A."/>
        </authorList>
    </citation>
    <scope>NUCLEOTIDE SEQUENCE [LARGE SCALE GENOMIC DNA]</scope>
</reference>
<name>A0A653BM27_CALMS</name>
<proteinExistence type="predicted"/>
<dbReference type="Pfam" id="PF01027">
    <property type="entry name" value="Bax1-I"/>
    <property type="match status" value="1"/>
</dbReference>
<feature type="transmembrane region" description="Helical" evidence="6">
    <location>
        <begin position="203"/>
        <end position="221"/>
    </location>
</feature>
<dbReference type="Proteomes" id="UP000410492">
    <property type="component" value="Unassembled WGS sequence"/>
</dbReference>
<accession>A0A653BM27</accession>
<evidence type="ECO:0000256" key="1">
    <source>
        <dbReference type="ARBA" id="ARBA00004141"/>
    </source>
</evidence>
<gene>
    <name evidence="7" type="ORF">CALMAC_LOCUS1773</name>
</gene>
<feature type="compositionally biased region" description="Low complexity" evidence="5">
    <location>
        <begin position="7"/>
        <end position="18"/>
    </location>
</feature>
<evidence type="ECO:0000256" key="2">
    <source>
        <dbReference type="ARBA" id="ARBA00022692"/>
    </source>
</evidence>
<comment type="subcellular location">
    <subcellularLocation>
        <location evidence="1">Membrane</location>
        <topology evidence="1">Multi-pass membrane protein</topology>
    </subcellularLocation>
</comment>
<dbReference type="PANTHER" id="PTHR23291:SF127">
    <property type="entry name" value="PROTEIN LIFEGUARD 1-LIKE"/>
    <property type="match status" value="1"/>
</dbReference>
<organism evidence="7 8">
    <name type="scientific">Callosobruchus maculatus</name>
    <name type="common">Southern cowpea weevil</name>
    <name type="synonym">Pulse bruchid</name>
    <dbReference type="NCBI Taxonomy" id="64391"/>
    <lineage>
        <taxon>Eukaryota</taxon>
        <taxon>Metazoa</taxon>
        <taxon>Ecdysozoa</taxon>
        <taxon>Arthropoda</taxon>
        <taxon>Hexapoda</taxon>
        <taxon>Insecta</taxon>
        <taxon>Pterygota</taxon>
        <taxon>Neoptera</taxon>
        <taxon>Endopterygota</taxon>
        <taxon>Coleoptera</taxon>
        <taxon>Polyphaga</taxon>
        <taxon>Cucujiformia</taxon>
        <taxon>Chrysomeloidea</taxon>
        <taxon>Chrysomelidae</taxon>
        <taxon>Bruchinae</taxon>
        <taxon>Bruchini</taxon>
        <taxon>Callosobruchus</taxon>
    </lineage>
</organism>
<evidence type="ECO:0000256" key="5">
    <source>
        <dbReference type="SAM" id="MobiDB-lite"/>
    </source>
</evidence>
<dbReference type="InterPro" id="IPR006214">
    <property type="entry name" value="Bax_inhibitor_1-related"/>
</dbReference>
<feature type="transmembrane region" description="Helical" evidence="6">
    <location>
        <begin position="289"/>
        <end position="310"/>
    </location>
</feature>
<dbReference type="GO" id="GO:0016020">
    <property type="term" value="C:membrane"/>
    <property type="evidence" value="ECO:0007669"/>
    <property type="project" value="UniProtKB-SubCell"/>
</dbReference>
<feature type="region of interest" description="Disordered" evidence="5">
    <location>
        <begin position="116"/>
        <end position="142"/>
    </location>
</feature>
<keyword evidence="3 6" id="KW-1133">Transmembrane helix</keyword>
<dbReference type="AlphaFoldDB" id="A0A653BM27"/>
<feature type="transmembrane region" description="Helical" evidence="6">
    <location>
        <begin position="355"/>
        <end position="377"/>
    </location>
</feature>
<keyword evidence="4 6" id="KW-0472">Membrane</keyword>
<dbReference type="GO" id="GO:0005783">
    <property type="term" value="C:endoplasmic reticulum"/>
    <property type="evidence" value="ECO:0007669"/>
    <property type="project" value="TreeGrafter"/>
</dbReference>
<evidence type="ECO:0000313" key="8">
    <source>
        <dbReference type="Proteomes" id="UP000410492"/>
    </source>
</evidence>
<dbReference type="GO" id="GO:2001234">
    <property type="term" value="P:negative regulation of apoptotic signaling pathway"/>
    <property type="evidence" value="ECO:0007669"/>
    <property type="project" value="TreeGrafter"/>
</dbReference>
<keyword evidence="8" id="KW-1185">Reference proteome</keyword>
<feature type="transmembrane region" description="Helical" evidence="6">
    <location>
        <begin position="233"/>
        <end position="251"/>
    </location>
</feature>
<feature type="transmembrane region" description="Helical" evidence="6">
    <location>
        <begin position="316"/>
        <end position="335"/>
    </location>
</feature>
<feature type="compositionally biased region" description="Polar residues" evidence="5">
    <location>
        <begin position="124"/>
        <end position="134"/>
    </location>
</feature>
<evidence type="ECO:0000256" key="4">
    <source>
        <dbReference type="ARBA" id="ARBA00023136"/>
    </source>
</evidence>
<feature type="region of interest" description="Disordered" evidence="5">
    <location>
        <begin position="1"/>
        <end position="37"/>
    </location>
</feature>
<dbReference type="OrthoDB" id="6748507at2759"/>
<dbReference type="PANTHER" id="PTHR23291">
    <property type="entry name" value="BAX INHIBITOR-RELATED"/>
    <property type="match status" value="1"/>
</dbReference>
<dbReference type="GO" id="GO:0005794">
    <property type="term" value="C:Golgi apparatus"/>
    <property type="evidence" value="ECO:0007669"/>
    <property type="project" value="TreeGrafter"/>
</dbReference>
<keyword evidence="2 6" id="KW-0812">Transmembrane</keyword>
<protein>
    <submittedName>
        <fullName evidence="7">Uncharacterized protein</fullName>
    </submittedName>
</protein>